<dbReference type="RefSeq" id="WP_321561353.1">
    <property type="nucleotide sequence ID" value="NZ_CP139558.1"/>
</dbReference>
<protein>
    <submittedName>
        <fullName evidence="1">DUF3822 family protein</fullName>
    </submittedName>
</protein>
<dbReference type="Gene3D" id="3.30.420.260">
    <property type="match status" value="1"/>
</dbReference>
<dbReference type="CDD" id="cd24013">
    <property type="entry name" value="ASKHA_ATPase_BT3980-like"/>
    <property type="match status" value="1"/>
</dbReference>
<evidence type="ECO:0000313" key="2">
    <source>
        <dbReference type="Proteomes" id="UP001324380"/>
    </source>
</evidence>
<sequence>MSEYNYNYHDDNFSLDEAHGYTLLIQIEKTSFSYAITDQDKLVACADMHPLDELINPQELLDLLSANYKNVVIGLPANGFTLVPQALFNHERVTDFARFLDVKAGEKISAQILDSDNTIVYKTDEGVVNAAEEFGLRNTVFASKGWITAIAQNNPADTDLFLHINNGIAEFTAFKTGKLRFYNRFEFQNNEELTYFTALVTQELNLQPADISVYLSGDIDADGESIARLAEFFGKVELNNLQVVQMPREINSHKVLSLAALFLCVSSEAV</sequence>
<accession>A0ABZ0THA4</accession>
<gene>
    <name evidence="1" type="ORF">SNE25_22985</name>
</gene>
<dbReference type="Proteomes" id="UP001324380">
    <property type="component" value="Chromosome"/>
</dbReference>
<proteinExistence type="predicted"/>
<evidence type="ECO:0000313" key="1">
    <source>
        <dbReference type="EMBL" id="WPU92191.1"/>
    </source>
</evidence>
<reference evidence="1 2" key="1">
    <citation type="submission" date="2023-11" db="EMBL/GenBank/DDBJ databases">
        <title>Analysis of the Genomes of Mucilaginibacter gossypii cycad 4 and M. sabulilitoris SNA2: microbes with the potential for plant growth promotion.</title>
        <authorList>
            <person name="Hirsch A.M."/>
            <person name="Humm E."/>
            <person name="Rubbi M."/>
            <person name="Del Vecchio G."/>
            <person name="Ha S.M."/>
            <person name="Pellegrini M."/>
            <person name="Gunsalus R.P."/>
        </authorList>
    </citation>
    <scope>NUCLEOTIDE SEQUENCE [LARGE SCALE GENOMIC DNA]</scope>
    <source>
        <strain evidence="1 2">SNA2</strain>
    </source>
</reference>
<name>A0ABZ0THA4_9SPHI</name>
<organism evidence="1 2">
    <name type="scientific">Mucilaginibacter sabulilitoris</name>
    <dbReference type="NCBI Taxonomy" id="1173583"/>
    <lineage>
        <taxon>Bacteria</taxon>
        <taxon>Pseudomonadati</taxon>
        <taxon>Bacteroidota</taxon>
        <taxon>Sphingobacteriia</taxon>
        <taxon>Sphingobacteriales</taxon>
        <taxon>Sphingobacteriaceae</taxon>
        <taxon>Mucilaginibacter</taxon>
    </lineage>
</organism>
<keyword evidence="2" id="KW-1185">Reference proteome</keyword>
<dbReference type="InterPro" id="IPR024213">
    <property type="entry name" value="DUF3822"/>
</dbReference>
<dbReference type="Pfam" id="PF12864">
    <property type="entry name" value="DUF3822"/>
    <property type="match status" value="1"/>
</dbReference>
<dbReference type="Gene3D" id="3.30.420.250">
    <property type="match status" value="1"/>
</dbReference>
<dbReference type="EMBL" id="CP139558">
    <property type="protein sequence ID" value="WPU92191.1"/>
    <property type="molecule type" value="Genomic_DNA"/>
</dbReference>